<dbReference type="CDD" id="cd00609">
    <property type="entry name" value="AAT_like"/>
    <property type="match status" value="1"/>
</dbReference>
<comment type="catalytic activity">
    <reaction evidence="9">
        <text>L-kynurenine + 2-oxoglutarate = kynurenate + L-glutamate + H2O</text>
        <dbReference type="Rhea" id="RHEA:65560"/>
        <dbReference type="ChEBI" id="CHEBI:15377"/>
        <dbReference type="ChEBI" id="CHEBI:16810"/>
        <dbReference type="ChEBI" id="CHEBI:29985"/>
        <dbReference type="ChEBI" id="CHEBI:57959"/>
        <dbReference type="ChEBI" id="CHEBI:58454"/>
        <dbReference type="EC" id="2.6.1.7"/>
    </reaction>
    <physiologicalReaction direction="left-to-right" evidence="9">
        <dbReference type="Rhea" id="RHEA:65561"/>
    </physiologicalReaction>
</comment>
<protein>
    <submittedName>
        <fullName evidence="12">Kynurenine aminotransferase 1</fullName>
    </submittedName>
</protein>
<comment type="similarity">
    <text evidence="2">Belongs to the class-I pyridoxal-phosphate-dependent aminotransferase family.</text>
</comment>
<dbReference type="GO" id="GO:0005739">
    <property type="term" value="C:mitochondrion"/>
    <property type="evidence" value="ECO:0007669"/>
    <property type="project" value="TreeGrafter"/>
</dbReference>
<keyword evidence="7" id="KW-0456">Lyase</keyword>
<proteinExistence type="inferred from homology"/>
<evidence type="ECO:0000256" key="1">
    <source>
        <dbReference type="ARBA" id="ARBA00001933"/>
    </source>
</evidence>
<dbReference type="SUPFAM" id="SSF53383">
    <property type="entry name" value="PLP-dependent transferases"/>
    <property type="match status" value="1"/>
</dbReference>
<dbReference type="GO" id="GO:0047804">
    <property type="term" value="F:cysteine-S-conjugate beta-lyase activity"/>
    <property type="evidence" value="ECO:0007669"/>
    <property type="project" value="UniProtKB-EC"/>
</dbReference>
<feature type="domain" description="Aminotransferase class I/classII large" evidence="11">
    <location>
        <begin position="148"/>
        <end position="307"/>
    </location>
</feature>
<dbReference type="GO" id="GO:0030170">
    <property type="term" value="F:pyridoxal phosphate binding"/>
    <property type="evidence" value="ECO:0007669"/>
    <property type="project" value="InterPro"/>
</dbReference>
<keyword evidence="5" id="KW-0808">Transferase</keyword>
<evidence type="ECO:0000256" key="6">
    <source>
        <dbReference type="ARBA" id="ARBA00022898"/>
    </source>
</evidence>
<dbReference type="GO" id="GO:0070189">
    <property type="term" value="P:kynurenine metabolic process"/>
    <property type="evidence" value="ECO:0007669"/>
    <property type="project" value="UniProtKB-ARBA"/>
</dbReference>
<comment type="pathway">
    <text evidence="8">Amino-acid degradation; L-kynurenine degradation; kynurenate from L-kynurenine: step 1/2.</text>
</comment>
<dbReference type="InterPro" id="IPR015421">
    <property type="entry name" value="PyrdxlP-dep_Trfase_major"/>
</dbReference>
<sequence>MSRQMHARRLEGIDKNIWVEFTQLAADYQAVNLGQGFPDFAPPKFLQEAFCKAVSGGGLMHQYTRAFGHPSLVTILAQLFGRLVGHEIQPLEDVLVTIGAYQALFCTFQALVDEGDEVIIIEPFFDCYQPMVKMAGGKQVYMPLRPVRKELQVIADLCIKHDVVCISDEVYEWLTYDGAKHVKIASLAGMWERTVTIGSAGKTFSATGLKVGWAIGPSRLIKHLKTVHQNSIYHCPTAAQVAVAEGFQTEYDRLGHPESYFQQLPTLFTHKRNKLAACLEIAGLRPTLPEGGYFMIADISSVSFDSDDSISQDEPLDYRFVKWLIKKKVRNQKRYLIYFSFRSIKSPLFYFI</sequence>
<comment type="subunit">
    <text evidence="3">Homodimer.</text>
</comment>
<evidence type="ECO:0000256" key="7">
    <source>
        <dbReference type="ARBA" id="ARBA00023239"/>
    </source>
</evidence>
<keyword evidence="13" id="KW-1185">Reference proteome</keyword>
<comment type="catalytic activity">
    <reaction evidence="10">
        <text>an S-substituted L-cysteine + H2O = a thiol + pyruvate + NH4(+)</text>
        <dbReference type="Rhea" id="RHEA:18121"/>
        <dbReference type="ChEBI" id="CHEBI:15361"/>
        <dbReference type="ChEBI" id="CHEBI:15377"/>
        <dbReference type="ChEBI" id="CHEBI:28938"/>
        <dbReference type="ChEBI" id="CHEBI:29256"/>
        <dbReference type="ChEBI" id="CHEBI:58717"/>
        <dbReference type="EC" id="4.4.1.13"/>
    </reaction>
    <physiologicalReaction direction="left-to-right" evidence="10">
        <dbReference type="Rhea" id="RHEA:18122"/>
    </physiologicalReaction>
</comment>
<keyword evidence="6" id="KW-0663">Pyridoxal phosphate</keyword>
<dbReference type="FunFam" id="3.90.1150.10:FF:000275">
    <property type="entry name" value="kynurenine--oxoglutarate transaminase 1"/>
    <property type="match status" value="1"/>
</dbReference>
<evidence type="ECO:0000256" key="8">
    <source>
        <dbReference type="ARBA" id="ARBA00024016"/>
    </source>
</evidence>
<evidence type="ECO:0000256" key="5">
    <source>
        <dbReference type="ARBA" id="ARBA00022679"/>
    </source>
</evidence>
<dbReference type="PANTHER" id="PTHR43807:SF14">
    <property type="entry name" value="KYNURENINE--OXOGLUTARATE TRANSAMINASE 1"/>
    <property type="match status" value="1"/>
</dbReference>
<gene>
    <name evidence="12" type="primary">kyat1</name>
</gene>
<dbReference type="Pfam" id="PF00155">
    <property type="entry name" value="Aminotran_1_2"/>
    <property type="match status" value="2"/>
</dbReference>
<reference evidence="12" key="2">
    <citation type="submission" date="2025-09" db="UniProtKB">
        <authorList>
            <consortium name="Ensembl"/>
        </authorList>
    </citation>
    <scope>IDENTIFICATION</scope>
</reference>
<feature type="domain" description="Aminotransferase class I/classII large" evidence="11">
    <location>
        <begin position="30"/>
        <end position="145"/>
    </location>
</feature>
<reference evidence="12" key="1">
    <citation type="submission" date="2025-08" db="UniProtKB">
        <authorList>
            <consortium name="Ensembl"/>
        </authorList>
    </citation>
    <scope>IDENTIFICATION</scope>
</reference>
<evidence type="ECO:0000256" key="2">
    <source>
        <dbReference type="ARBA" id="ARBA00007441"/>
    </source>
</evidence>
<keyword evidence="4" id="KW-0032">Aminotransferase</keyword>
<evidence type="ECO:0000256" key="10">
    <source>
        <dbReference type="ARBA" id="ARBA00049325"/>
    </source>
</evidence>
<evidence type="ECO:0000256" key="4">
    <source>
        <dbReference type="ARBA" id="ARBA00022576"/>
    </source>
</evidence>
<dbReference type="AlphaFoldDB" id="A0A8C5FHZ3"/>
<dbReference type="InterPro" id="IPR015422">
    <property type="entry name" value="PyrdxlP-dep_Trfase_small"/>
</dbReference>
<dbReference type="InterPro" id="IPR004839">
    <property type="entry name" value="Aminotransferase_I/II_large"/>
</dbReference>
<organism evidence="12 13">
    <name type="scientific">Gadus morhua</name>
    <name type="common">Atlantic cod</name>
    <dbReference type="NCBI Taxonomy" id="8049"/>
    <lineage>
        <taxon>Eukaryota</taxon>
        <taxon>Metazoa</taxon>
        <taxon>Chordata</taxon>
        <taxon>Craniata</taxon>
        <taxon>Vertebrata</taxon>
        <taxon>Euteleostomi</taxon>
        <taxon>Actinopterygii</taxon>
        <taxon>Neopterygii</taxon>
        <taxon>Teleostei</taxon>
        <taxon>Neoteleostei</taxon>
        <taxon>Acanthomorphata</taxon>
        <taxon>Zeiogadaria</taxon>
        <taxon>Gadariae</taxon>
        <taxon>Gadiformes</taxon>
        <taxon>Gadoidei</taxon>
        <taxon>Gadidae</taxon>
        <taxon>Gadus</taxon>
    </lineage>
</organism>
<name>A0A8C5FHZ3_GADMO</name>
<dbReference type="Proteomes" id="UP000694546">
    <property type="component" value="Chromosome 19"/>
</dbReference>
<evidence type="ECO:0000259" key="11">
    <source>
        <dbReference type="Pfam" id="PF00155"/>
    </source>
</evidence>
<dbReference type="InterPro" id="IPR015424">
    <property type="entry name" value="PyrdxlP-dep_Trfase"/>
</dbReference>
<evidence type="ECO:0000256" key="3">
    <source>
        <dbReference type="ARBA" id="ARBA00011738"/>
    </source>
</evidence>
<dbReference type="Gene3D" id="3.90.1150.10">
    <property type="entry name" value="Aspartate Aminotransferase, domain 1"/>
    <property type="match status" value="2"/>
</dbReference>
<dbReference type="GeneTree" id="ENSGT00940000158797"/>
<dbReference type="Ensembl" id="ENSGMOT00000041155.1">
    <property type="protein sequence ID" value="ENSGMOP00000038252.1"/>
    <property type="gene ID" value="ENSGMOG00000015967.2"/>
</dbReference>
<accession>A0A8C5FHZ3</accession>
<dbReference type="InterPro" id="IPR051326">
    <property type="entry name" value="Kynurenine-oxoglutarate_AT"/>
</dbReference>
<comment type="cofactor">
    <cofactor evidence="1">
        <name>pyridoxal 5'-phosphate</name>
        <dbReference type="ChEBI" id="CHEBI:597326"/>
    </cofactor>
</comment>
<dbReference type="Gene3D" id="3.40.640.10">
    <property type="entry name" value="Type I PLP-dependent aspartate aminotransferase-like (Major domain)"/>
    <property type="match status" value="2"/>
</dbReference>
<evidence type="ECO:0000313" key="12">
    <source>
        <dbReference type="Ensembl" id="ENSGMOP00000038252.1"/>
    </source>
</evidence>
<evidence type="ECO:0000313" key="13">
    <source>
        <dbReference type="Proteomes" id="UP000694546"/>
    </source>
</evidence>
<evidence type="ECO:0000256" key="9">
    <source>
        <dbReference type="ARBA" id="ARBA00047478"/>
    </source>
</evidence>
<dbReference type="GO" id="GO:0016212">
    <property type="term" value="F:kynurenine-oxoglutarate transaminase activity"/>
    <property type="evidence" value="ECO:0007669"/>
    <property type="project" value="UniProtKB-EC"/>
</dbReference>
<dbReference type="PANTHER" id="PTHR43807">
    <property type="entry name" value="FI04487P"/>
    <property type="match status" value="1"/>
</dbReference>